<dbReference type="Proteomes" id="UP001295462">
    <property type="component" value="Unassembled WGS sequence"/>
</dbReference>
<organism evidence="1 2">
    <name type="scientific">Vibrio jasicida</name>
    <dbReference type="NCBI Taxonomy" id="766224"/>
    <lineage>
        <taxon>Bacteria</taxon>
        <taxon>Pseudomonadati</taxon>
        <taxon>Pseudomonadota</taxon>
        <taxon>Gammaproteobacteria</taxon>
        <taxon>Vibrionales</taxon>
        <taxon>Vibrionaceae</taxon>
        <taxon>Vibrio</taxon>
    </lineage>
</organism>
<reference evidence="1" key="1">
    <citation type="submission" date="2022-01" db="EMBL/GenBank/DDBJ databases">
        <authorList>
            <person name="Lagorce A."/>
        </authorList>
    </citation>
    <scope>NUCLEOTIDE SEQUENCE</scope>
    <source>
        <strain evidence="1">Th15_F1_A12</strain>
    </source>
</reference>
<gene>
    <name evidence="1" type="ORF">THF1A12_20375</name>
</gene>
<name>A0AAU9QN22_9VIBR</name>
<evidence type="ECO:0000313" key="1">
    <source>
        <dbReference type="EMBL" id="CAH1587285.1"/>
    </source>
</evidence>
<accession>A0AAU9QN22</accession>
<dbReference type="EMBL" id="CAKMUD010000072">
    <property type="protein sequence ID" value="CAH1587285.1"/>
    <property type="molecule type" value="Genomic_DNA"/>
</dbReference>
<proteinExistence type="predicted"/>
<sequence>MAVLKPLPRLAKLTPVFNNLGLSRMYHVEYGISLISVK</sequence>
<dbReference type="AlphaFoldDB" id="A0AAU9QN22"/>
<comment type="caution">
    <text evidence="1">The sequence shown here is derived from an EMBL/GenBank/DDBJ whole genome shotgun (WGS) entry which is preliminary data.</text>
</comment>
<evidence type="ECO:0000313" key="2">
    <source>
        <dbReference type="Proteomes" id="UP001295462"/>
    </source>
</evidence>
<protein>
    <submittedName>
        <fullName evidence="1">Uncharacterized protein</fullName>
    </submittedName>
</protein>